<keyword evidence="3" id="KW-0961">Cell wall biogenesis/degradation</keyword>
<sequence>MKELIEYIVKNLVDKPEEVEVKELSGESSTSIGISVAEDEAGKVIGKEGRIVNALRTIAKAAGAKEMKRVSLEIITKEER</sequence>
<comment type="subunit">
    <text evidence="3">Forms a complex with KhpB.</text>
</comment>
<dbReference type="Gene3D" id="3.30.300.20">
    <property type="match status" value="1"/>
</dbReference>
<keyword evidence="3" id="KW-0143">Chaperone</keyword>
<dbReference type="InterPro" id="IPR009019">
    <property type="entry name" value="KH_sf_prok-type"/>
</dbReference>
<name>A0A1F4U4W3_UNCSA</name>
<comment type="function">
    <text evidence="3">A probable RNA chaperone. Forms a complex with KhpB which binds to cellular RNA and controls its expression. Plays a role in peptidoglycan (PG) homeostasis and cell length regulation.</text>
</comment>
<evidence type="ECO:0000256" key="2">
    <source>
        <dbReference type="ARBA" id="ARBA00022884"/>
    </source>
</evidence>
<evidence type="ECO:0000256" key="3">
    <source>
        <dbReference type="HAMAP-Rule" id="MF_00088"/>
    </source>
</evidence>
<accession>A0A1F4U4W3</accession>
<dbReference type="SUPFAM" id="SSF54814">
    <property type="entry name" value="Prokaryotic type KH domain (KH-domain type II)"/>
    <property type="match status" value="1"/>
</dbReference>
<dbReference type="Proteomes" id="UP000179242">
    <property type="component" value="Unassembled WGS sequence"/>
</dbReference>
<keyword evidence="3" id="KW-0133">Cell shape</keyword>
<dbReference type="EMBL" id="MEUJ01000005">
    <property type="protein sequence ID" value="OGC40008.1"/>
    <property type="molecule type" value="Genomic_DNA"/>
</dbReference>
<dbReference type="HAMAP" id="MF_00088">
    <property type="entry name" value="KhpA"/>
    <property type="match status" value="1"/>
</dbReference>
<proteinExistence type="inferred from homology"/>
<dbReference type="InterPro" id="IPR020627">
    <property type="entry name" value="KhpA"/>
</dbReference>
<organism evidence="4 5">
    <name type="scientific">candidate division WOR-1 bacterium RIFOXYC2_FULL_46_14</name>
    <dbReference type="NCBI Taxonomy" id="1802587"/>
    <lineage>
        <taxon>Bacteria</taxon>
        <taxon>Bacillati</taxon>
        <taxon>Saganbacteria</taxon>
    </lineage>
</organism>
<protein>
    <recommendedName>
        <fullName evidence="3">RNA-binding protein KhpA</fullName>
    </recommendedName>
    <alternativeName>
        <fullName evidence="3">KH-domain protein A</fullName>
    </alternativeName>
</protein>
<comment type="subcellular location">
    <subcellularLocation>
        <location evidence="3">Cytoplasm</location>
    </subcellularLocation>
</comment>
<dbReference type="Pfam" id="PF13083">
    <property type="entry name" value="KH_KhpA-B"/>
    <property type="match status" value="1"/>
</dbReference>
<dbReference type="PANTHER" id="PTHR34654">
    <property type="entry name" value="UPF0109 PROTEIN SCO5592"/>
    <property type="match status" value="1"/>
</dbReference>
<evidence type="ECO:0000256" key="1">
    <source>
        <dbReference type="ARBA" id="ARBA00022490"/>
    </source>
</evidence>
<comment type="similarity">
    <text evidence="3">Belongs to the KhpA RNA-binding protein family.</text>
</comment>
<dbReference type="GO" id="GO:0071555">
    <property type="term" value="P:cell wall organization"/>
    <property type="evidence" value="ECO:0007669"/>
    <property type="project" value="UniProtKB-KW"/>
</dbReference>
<evidence type="ECO:0000313" key="4">
    <source>
        <dbReference type="EMBL" id="OGC40008.1"/>
    </source>
</evidence>
<dbReference type="CDD" id="cd22533">
    <property type="entry name" value="KH-II_YlqC-like"/>
    <property type="match status" value="1"/>
</dbReference>
<keyword evidence="2 3" id="KW-0694">RNA-binding</keyword>
<keyword evidence="1 3" id="KW-0963">Cytoplasm</keyword>
<dbReference type="GO" id="GO:0003723">
    <property type="term" value="F:RNA binding"/>
    <property type="evidence" value="ECO:0007669"/>
    <property type="project" value="UniProtKB-UniRule"/>
</dbReference>
<evidence type="ECO:0000313" key="5">
    <source>
        <dbReference type="Proteomes" id="UP000179242"/>
    </source>
</evidence>
<dbReference type="InterPro" id="IPR015946">
    <property type="entry name" value="KH_dom-like_a/b"/>
</dbReference>
<gene>
    <name evidence="3" type="primary">khpA</name>
    <name evidence="4" type="ORF">A2438_05820</name>
</gene>
<dbReference type="GO" id="GO:0009252">
    <property type="term" value="P:peptidoglycan biosynthetic process"/>
    <property type="evidence" value="ECO:0007669"/>
    <property type="project" value="UniProtKB-UniRule"/>
</dbReference>
<dbReference type="GO" id="GO:0005737">
    <property type="term" value="C:cytoplasm"/>
    <property type="evidence" value="ECO:0007669"/>
    <property type="project" value="UniProtKB-SubCell"/>
</dbReference>
<comment type="caution">
    <text evidence="4">The sequence shown here is derived from an EMBL/GenBank/DDBJ whole genome shotgun (WGS) entry which is preliminary data.</text>
</comment>
<dbReference type="PROSITE" id="PS50084">
    <property type="entry name" value="KH_TYPE_1"/>
    <property type="match status" value="1"/>
</dbReference>
<dbReference type="PANTHER" id="PTHR34654:SF1">
    <property type="entry name" value="RNA-BINDING PROTEIN KHPA"/>
    <property type="match status" value="1"/>
</dbReference>
<dbReference type="AlphaFoldDB" id="A0A1F4U4W3"/>
<reference evidence="4 5" key="1">
    <citation type="journal article" date="2016" name="Nat. Commun.">
        <title>Thousands of microbial genomes shed light on interconnected biogeochemical processes in an aquifer system.</title>
        <authorList>
            <person name="Anantharaman K."/>
            <person name="Brown C.T."/>
            <person name="Hug L.A."/>
            <person name="Sharon I."/>
            <person name="Castelle C.J."/>
            <person name="Probst A.J."/>
            <person name="Thomas B.C."/>
            <person name="Singh A."/>
            <person name="Wilkins M.J."/>
            <person name="Karaoz U."/>
            <person name="Brodie E.L."/>
            <person name="Williams K.H."/>
            <person name="Hubbard S.S."/>
            <person name="Banfield J.F."/>
        </authorList>
    </citation>
    <scope>NUCLEOTIDE SEQUENCE [LARGE SCALE GENOMIC DNA]</scope>
</reference>
<dbReference type="GO" id="GO:0008360">
    <property type="term" value="P:regulation of cell shape"/>
    <property type="evidence" value="ECO:0007669"/>
    <property type="project" value="UniProtKB-KW"/>
</dbReference>